<accession>A0A848KNQ1</accession>
<keyword evidence="2" id="KW-1185">Reference proteome</keyword>
<evidence type="ECO:0000313" key="1">
    <source>
        <dbReference type="EMBL" id="NMN97930.1"/>
    </source>
</evidence>
<organism evidence="1 2">
    <name type="scientific">Antrihabitans stalactiti</name>
    <dbReference type="NCBI Taxonomy" id="2584121"/>
    <lineage>
        <taxon>Bacteria</taxon>
        <taxon>Bacillati</taxon>
        <taxon>Actinomycetota</taxon>
        <taxon>Actinomycetes</taxon>
        <taxon>Mycobacteriales</taxon>
        <taxon>Nocardiaceae</taxon>
        <taxon>Antrihabitans</taxon>
    </lineage>
</organism>
<protein>
    <submittedName>
        <fullName evidence="1">DUF3349 domain-containing protein</fullName>
    </submittedName>
</protein>
<dbReference type="EMBL" id="VCQU01000009">
    <property type="protein sequence ID" value="NMN97930.1"/>
    <property type="molecule type" value="Genomic_DNA"/>
</dbReference>
<proteinExistence type="predicted"/>
<dbReference type="Proteomes" id="UP000535543">
    <property type="component" value="Unassembled WGS sequence"/>
</dbReference>
<dbReference type="Gene3D" id="1.10.10.2390">
    <property type="match status" value="1"/>
</dbReference>
<dbReference type="Pfam" id="PF11829">
    <property type="entry name" value="DUF3349"/>
    <property type="match status" value="1"/>
</dbReference>
<evidence type="ECO:0000313" key="2">
    <source>
        <dbReference type="Proteomes" id="UP000535543"/>
    </source>
</evidence>
<dbReference type="InterPro" id="IPR021784">
    <property type="entry name" value="DUF3349"/>
</dbReference>
<dbReference type="RefSeq" id="WP_169591365.1">
    <property type="nucleotide sequence ID" value="NZ_VCQU01000009.1"/>
</dbReference>
<comment type="caution">
    <text evidence="1">The sequence shown here is derived from an EMBL/GenBank/DDBJ whole genome shotgun (WGS) entry which is preliminary data.</text>
</comment>
<reference evidence="1 2" key="1">
    <citation type="submission" date="2019-05" db="EMBL/GenBank/DDBJ databases">
        <authorList>
            <person name="Lee S.D."/>
        </authorList>
    </citation>
    <scope>NUCLEOTIDE SEQUENCE [LARGE SCALE GENOMIC DNA]</scope>
    <source>
        <strain evidence="1 2">YC2-7</strain>
    </source>
</reference>
<reference evidence="1 2" key="2">
    <citation type="submission" date="2020-06" db="EMBL/GenBank/DDBJ databases">
        <title>Antribacter stalactiti gen. nov., sp. nov., a new member of the family Nacardiaceae isolated from a cave.</title>
        <authorList>
            <person name="Kim I.S."/>
        </authorList>
    </citation>
    <scope>NUCLEOTIDE SEQUENCE [LARGE SCALE GENOMIC DNA]</scope>
    <source>
        <strain evidence="1 2">YC2-7</strain>
    </source>
</reference>
<name>A0A848KNQ1_9NOCA</name>
<gene>
    <name evidence="1" type="ORF">FGL95_23110</name>
</gene>
<dbReference type="Gene3D" id="6.10.140.2080">
    <property type="match status" value="1"/>
</dbReference>
<sequence>MSLPPFLANIIGWLRAGYPHGVPASDYIPLLALLKRRLSDDEVRQIATELVARGELPIDSTDIGVTITKVTDEVPVEADVERVRKNLNEAGWPVADPFRRDAPPE</sequence>
<dbReference type="AlphaFoldDB" id="A0A848KNQ1"/>